<accession>A0A209ACP6</accession>
<dbReference type="EMBL" id="NHOI01000001">
    <property type="protein sequence ID" value="OVZ90479.1"/>
    <property type="molecule type" value="Genomic_DNA"/>
</dbReference>
<dbReference type="RefSeq" id="WP_087815126.1">
    <property type="nucleotide sequence ID" value="NZ_CBCPKE010000013.1"/>
</dbReference>
<sequence length="1076" mass="124299">MTIYLHSEEPSPKDLFDGKNHENISNQIANILSKEDVDIVGLEGCLGSGKSTIIKLLKKKIESSACIFIDFDVELYHQGSTKKALITKIFNGMNCKIPSDLRKNLTEYKDKALGNTISYKKTQNSSINLWTVGFISLSIFSMQAIRFLLQDIKSLDSESFSNLSFTINTILTFSPVLLFILFYLYNRNNTSIRFGDIIKRNTVDTITEKMLVSKEVGSIELYEAIKGFQSCIPPGVTFILTIDNLDRVSPDKVKEIWSDIELIANTSENKFKILLPYSSKHVALALSENLEEGLEFISKRVPISLQVPPILSAGWRNAFYTYWQDSFPNHDISISREAAEFIEIWLPENIQQITPRLLKKITNDVQLTLLITPIKANPIVVIYYLLAIKYNNIEFKKLTFDYDKEESSLYDDDAKLIERIKKTNRKLKRLFDGNQEEWISQLLCINYQTSEELAKCELLDEPLKLSIKRSDSDSFIELSKSFGFGSSWRKIIDTTDSMEWCVLLSSILDKEPEIVNEILPNLIKSLNVDFSSNDSNPFVTEFISSLKSFKNKNMPFSGDYLVRYKENLIKKAKNAFPIPFKNTKDLASNNQTKSILTEIDMFSDLIDENIFDLIMPNIDGVFYAIYLSTHSDEYPHLSINNILLDDYEAYRMIFETINHGELIISNNEISKQVSFENKLIKNEINEGKNSDTVDIYNNFVVGNLIDSKEKFELVILNKQWHISNLLPYYPLLTDIQNNWPNHYMAHMIAHMVAISYYEATDVFAERIKNLDEFTDALSCYLCYIDDEQKILSAMKDNVLGMYVSPAVNLMFKVGKIKKIKPALITGSAYSVIKEFLSSEVIDIIISNNHDELIESIEETYIKDINELFIVDILEKRTPHSICIAIFDTLYTEINDKSFNTFTLTKNKKHEFIIRNSKYFSKNLDSKINLIINFYSNIEISKLNDNYNKLIFDTLSNTAKEKLIRELSDVIYQRDIDVERQICLIKDFGDLLDYNDSELSTGSRSLSRLFSHIDKKPFIAEWLDKQIFNFSKWNNTDKENAYEKIISYSSLFPQLSQKEAIRSRIRQLEEQEQEQNE</sequence>
<feature type="transmembrane region" description="Helical" evidence="1">
    <location>
        <begin position="127"/>
        <end position="145"/>
    </location>
</feature>
<feature type="transmembrane region" description="Helical" evidence="1">
    <location>
        <begin position="367"/>
        <end position="386"/>
    </location>
</feature>
<reference evidence="3 4" key="1">
    <citation type="submission" date="2017-05" db="EMBL/GenBank/DDBJ databases">
        <title>Whole genome sequencing of Yersinia kristensenii.</title>
        <authorList>
            <person name="Campioni F."/>
        </authorList>
    </citation>
    <scope>NUCLEOTIDE SEQUENCE [LARGE SCALE GENOMIC DNA]</scope>
    <source>
        <strain evidence="3 4">CFSAN060536</strain>
    </source>
</reference>
<feature type="transmembrane region" description="Helical" evidence="1">
    <location>
        <begin position="165"/>
        <end position="185"/>
    </location>
</feature>
<evidence type="ECO:0000259" key="2">
    <source>
        <dbReference type="Pfam" id="PF07693"/>
    </source>
</evidence>
<comment type="caution">
    <text evidence="3">The sequence shown here is derived from an EMBL/GenBank/DDBJ whole genome shotgun (WGS) entry which is preliminary data.</text>
</comment>
<feature type="domain" description="KAP NTPase" evidence="2">
    <location>
        <begin position="22"/>
        <end position="368"/>
    </location>
</feature>
<evidence type="ECO:0000256" key="1">
    <source>
        <dbReference type="SAM" id="Phobius"/>
    </source>
</evidence>
<organism evidence="3 4">
    <name type="scientific">Yersinia intermedia</name>
    <dbReference type="NCBI Taxonomy" id="631"/>
    <lineage>
        <taxon>Bacteria</taxon>
        <taxon>Pseudomonadati</taxon>
        <taxon>Pseudomonadota</taxon>
        <taxon>Gammaproteobacteria</taxon>
        <taxon>Enterobacterales</taxon>
        <taxon>Yersiniaceae</taxon>
        <taxon>Yersinia</taxon>
    </lineage>
</organism>
<keyword evidence="1" id="KW-1133">Transmembrane helix</keyword>
<evidence type="ECO:0000313" key="3">
    <source>
        <dbReference type="EMBL" id="OVZ90479.1"/>
    </source>
</evidence>
<keyword evidence="1" id="KW-0472">Membrane</keyword>
<name>A0A209ACP6_YERIN</name>
<dbReference type="AlphaFoldDB" id="A0A209ACP6"/>
<dbReference type="SUPFAM" id="SSF52540">
    <property type="entry name" value="P-loop containing nucleoside triphosphate hydrolases"/>
    <property type="match status" value="1"/>
</dbReference>
<dbReference type="InterPro" id="IPR027417">
    <property type="entry name" value="P-loop_NTPase"/>
</dbReference>
<evidence type="ECO:0000313" key="4">
    <source>
        <dbReference type="Proteomes" id="UP000196440"/>
    </source>
</evidence>
<protein>
    <recommendedName>
        <fullName evidence="2">KAP NTPase domain-containing protein</fullName>
    </recommendedName>
</protein>
<dbReference type="Proteomes" id="UP000196440">
    <property type="component" value="Unassembled WGS sequence"/>
</dbReference>
<dbReference type="Pfam" id="PF07693">
    <property type="entry name" value="KAP_NTPase"/>
    <property type="match status" value="1"/>
</dbReference>
<keyword evidence="1" id="KW-0812">Transmembrane</keyword>
<gene>
    <name evidence="3" type="ORF">CBW57_00425</name>
</gene>
<dbReference type="InterPro" id="IPR011646">
    <property type="entry name" value="KAP_P-loop"/>
</dbReference>
<proteinExistence type="predicted"/>